<protein>
    <recommendedName>
        <fullName evidence="3">EAL domain-containing protein</fullName>
    </recommendedName>
</protein>
<dbReference type="EMBL" id="ALWB01000300">
    <property type="protein sequence ID" value="ELS30517.1"/>
    <property type="molecule type" value="Genomic_DNA"/>
</dbReference>
<dbReference type="PATRIC" id="fig|927668.3.peg.4939"/>
<organism evidence="1 2">
    <name type="scientific">Pseudanabaena biceps PCC 7429</name>
    <dbReference type="NCBI Taxonomy" id="927668"/>
    <lineage>
        <taxon>Bacteria</taxon>
        <taxon>Bacillati</taxon>
        <taxon>Cyanobacteriota</taxon>
        <taxon>Cyanophyceae</taxon>
        <taxon>Pseudanabaenales</taxon>
        <taxon>Pseudanabaenaceae</taxon>
        <taxon>Pseudanabaena</taxon>
    </lineage>
</organism>
<reference evidence="1 2" key="1">
    <citation type="journal article" date="2013" name="Proc. Natl. Acad. Sci. U.S.A.">
        <title>Improving the coverage of the cyanobacterial phylum using diversity-driven genome sequencing.</title>
        <authorList>
            <person name="Shih P.M."/>
            <person name="Wu D."/>
            <person name="Latifi A."/>
            <person name="Axen S.D."/>
            <person name="Fewer D.P."/>
            <person name="Talla E."/>
            <person name="Calteau A."/>
            <person name="Cai F."/>
            <person name="Tandeau de Marsac N."/>
            <person name="Rippka R."/>
            <person name="Herdman M."/>
            <person name="Sivonen K."/>
            <person name="Coursin T."/>
            <person name="Laurent T."/>
            <person name="Goodwin L."/>
            <person name="Nolan M."/>
            <person name="Davenport K.W."/>
            <person name="Han C.S."/>
            <person name="Rubin E.M."/>
            <person name="Eisen J.A."/>
            <person name="Woyke T."/>
            <person name="Gugger M."/>
            <person name="Kerfeld C.A."/>
        </authorList>
    </citation>
    <scope>NUCLEOTIDE SEQUENCE [LARGE SCALE GENOMIC DNA]</scope>
    <source>
        <strain evidence="1 2">PCC 7429</strain>
    </source>
</reference>
<name>L8MRH8_9CYAN</name>
<sequence length="65" mass="7616">MVTYKNRELTLALAQLNRQLNKIGRRVKISGAQWNQQNVAQVLKHRCAYLNGYFYAPKYIYSVPN</sequence>
<keyword evidence="2" id="KW-1185">Reference proteome</keyword>
<evidence type="ECO:0000313" key="2">
    <source>
        <dbReference type="Proteomes" id="UP000011201"/>
    </source>
</evidence>
<dbReference type="Proteomes" id="UP000011201">
    <property type="component" value="Unassembled WGS sequence"/>
</dbReference>
<evidence type="ECO:0000313" key="1">
    <source>
        <dbReference type="EMBL" id="ELS30517.1"/>
    </source>
</evidence>
<evidence type="ECO:0008006" key="3">
    <source>
        <dbReference type="Google" id="ProtNLM"/>
    </source>
</evidence>
<accession>L8MRH8</accession>
<dbReference type="AlphaFoldDB" id="L8MRH8"/>
<gene>
    <name evidence="1" type="ORF">Pse7429DRAFT_4475</name>
</gene>
<proteinExistence type="predicted"/>
<comment type="caution">
    <text evidence="1">The sequence shown here is derived from an EMBL/GenBank/DDBJ whole genome shotgun (WGS) entry which is preliminary data.</text>
</comment>